<dbReference type="Proteomes" id="UP000886749">
    <property type="component" value="Unassembled WGS sequence"/>
</dbReference>
<evidence type="ECO:0000256" key="1">
    <source>
        <dbReference type="SAM" id="Phobius"/>
    </source>
</evidence>
<name>A0A9D1AJX8_9FIRM</name>
<gene>
    <name evidence="2" type="ORF">IAB36_04930</name>
</gene>
<keyword evidence="1" id="KW-1133">Transmembrane helix</keyword>
<evidence type="ECO:0000313" key="2">
    <source>
        <dbReference type="EMBL" id="HIR41151.1"/>
    </source>
</evidence>
<evidence type="ECO:0000313" key="3">
    <source>
        <dbReference type="Proteomes" id="UP000886749"/>
    </source>
</evidence>
<proteinExistence type="predicted"/>
<sequence length="113" mass="11645">MNDTSAVLKLFGWAVLIIGVIGGLGGAFLGGGVPFFLGALLAAGICCALLEGLGEIIRLLDQQVTSSQRLEEALEQLLHGEEQPAPGPHTCAKCGTQLPPGGKTCPTCHHVNE</sequence>
<feature type="transmembrane region" description="Helical" evidence="1">
    <location>
        <begin position="7"/>
        <end position="29"/>
    </location>
</feature>
<feature type="transmembrane region" description="Helical" evidence="1">
    <location>
        <begin position="35"/>
        <end position="53"/>
    </location>
</feature>
<protein>
    <submittedName>
        <fullName evidence="2">Uncharacterized protein</fullName>
    </submittedName>
</protein>
<organism evidence="2 3">
    <name type="scientific">Candidatus Egerieicola pullicola</name>
    <dbReference type="NCBI Taxonomy" id="2840775"/>
    <lineage>
        <taxon>Bacteria</taxon>
        <taxon>Bacillati</taxon>
        <taxon>Bacillota</taxon>
        <taxon>Clostridia</taxon>
        <taxon>Eubacteriales</taxon>
        <taxon>Oscillospiraceae</taxon>
        <taxon>Oscillospiraceae incertae sedis</taxon>
        <taxon>Candidatus Egerieicola</taxon>
    </lineage>
</organism>
<comment type="caution">
    <text evidence="2">The sequence shown here is derived from an EMBL/GenBank/DDBJ whole genome shotgun (WGS) entry which is preliminary data.</text>
</comment>
<reference evidence="2" key="2">
    <citation type="journal article" date="2021" name="PeerJ">
        <title>Extensive microbial diversity within the chicken gut microbiome revealed by metagenomics and culture.</title>
        <authorList>
            <person name="Gilroy R."/>
            <person name="Ravi A."/>
            <person name="Getino M."/>
            <person name="Pursley I."/>
            <person name="Horton D.L."/>
            <person name="Alikhan N.F."/>
            <person name="Baker D."/>
            <person name="Gharbi K."/>
            <person name="Hall N."/>
            <person name="Watson M."/>
            <person name="Adriaenssens E.M."/>
            <person name="Foster-Nyarko E."/>
            <person name="Jarju S."/>
            <person name="Secka A."/>
            <person name="Antonio M."/>
            <person name="Oren A."/>
            <person name="Chaudhuri R.R."/>
            <person name="La Ragione R."/>
            <person name="Hildebrand F."/>
            <person name="Pallen M.J."/>
        </authorList>
    </citation>
    <scope>NUCLEOTIDE SEQUENCE</scope>
    <source>
        <strain evidence="2">CHK184-25365</strain>
    </source>
</reference>
<dbReference type="EMBL" id="DVGY01000108">
    <property type="protein sequence ID" value="HIR41151.1"/>
    <property type="molecule type" value="Genomic_DNA"/>
</dbReference>
<dbReference type="AlphaFoldDB" id="A0A9D1AJX8"/>
<keyword evidence="1" id="KW-0472">Membrane</keyword>
<accession>A0A9D1AJX8</accession>
<keyword evidence="1" id="KW-0812">Transmembrane</keyword>
<reference evidence="2" key="1">
    <citation type="submission" date="2020-10" db="EMBL/GenBank/DDBJ databases">
        <authorList>
            <person name="Gilroy R."/>
        </authorList>
    </citation>
    <scope>NUCLEOTIDE SEQUENCE</scope>
    <source>
        <strain evidence="2">CHK184-25365</strain>
    </source>
</reference>